<evidence type="ECO:0000313" key="2">
    <source>
        <dbReference type="EMBL" id="CAG9566595.1"/>
    </source>
</evidence>
<dbReference type="Proteomes" id="UP000789524">
    <property type="component" value="Unassembled WGS sequence"/>
</dbReference>
<proteinExistence type="predicted"/>
<sequence length="152" mass="16479">MKRSRGSEQSARNNGYESNNRFIERDALSRQLRGVAGGDRVPSPTVTPGPGPGDVTRQGRGGARRAPRQCRARRQSSRTPPAACRLLPALRPFLRTTHPPTPSHPTPPLQGVDLSFVNEERGNLGAHRALQRGPCKSRVTVTSAHAVLVPLQ</sequence>
<evidence type="ECO:0000256" key="1">
    <source>
        <dbReference type="SAM" id="MobiDB-lite"/>
    </source>
</evidence>
<feature type="compositionally biased region" description="Polar residues" evidence="1">
    <location>
        <begin position="7"/>
        <end position="21"/>
    </location>
</feature>
<reference evidence="2" key="1">
    <citation type="submission" date="2021-09" db="EMBL/GenBank/DDBJ databases">
        <authorList>
            <person name="Martin H S."/>
        </authorList>
    </citation>
    <scope>NUCLEOTIDE SEQUENCE</scope>
</reference>
<evidence type="ECO:0000313" key="3">
    <source>
        <dbReference type="Proteomes" id="UP000789524"/>
    </source>
</evidence>
<feature type="compositionally biased region" description="Basic residues" evidence="1">
    <location>
        <begin position="62"/>
        <end position="76"/>
    </location>
</feature>
<dbReference type="EMBL" id="CAKASE010000057">
    <property type="protein sequence ID" value="CAG9566595.1"/>
    <property type="molecule type" value="Genomic_DNA"/>
</dbReference>
<dbReference type="AlphaFoldDB" id="A0A8J2QPK0"/>
<organism evidence="2 3">
    <name type="scientific">Danaus chrysippus</name>
    <name type="common">African queen</name>
    <dbReference type="NCBI Taxonomy" id="151541"/>
    <lineage>
        <taxon>Eukaryota</taxon>
        <taxon>Metazoa</taxon>
        <taxon>Ecdysozoa</taxon>
        <taxon>Arthropoda</taxon>
        <taxon>Hexapoda</taxon>
        <taxon>Insecta</taxon>
        <taxon>Pterygota</taxon>
        <taxon>Neoptera</taxon>
        <taxon>Endopterygota</taxon>
        <taxon>Lepidoptera</taxon>
        <taxon>Glossata</taxon>
        <taxon>Ditrysia</taxon>
        <taxon>Papilionoidea</taxon>
        <taxon>Nymphalidae</taxon>
        <taxon>Danainae</taxon>
        <taxon>Danaini</taxon>
        <taxon>Danaina</taxon>
        <taxon>Danaus</taxon>
        <taxon>Anosia</taxon>
    </lineage>
</organism>
<gene>
    <name evidence="2" type="ORF">DCHRY22_LOCUS7210</name>
</gene>
<comment type="caution">
    <text evidence="2">The sequence shown here is derived from an EMBL/GenBank/DDBJ whole genome shotgun (WGS) entry which is preliminary data.</text>
</comment>
<accession>A0A8J2QPK0</accession>
<keyword evidence="3" id="KW-1185">Reference proteome</keyword>
<feature type="region of interest" description="Disordered" evidence="1">
    <location>
        <begin position="1"/>
        <end position="85"/>
    </location>
</feature>
<dbReference type="OrthoDB" id="7489016at2759"/>
<name>A0A8J2QPK0_9NEOP</name>
<protein>
    <submittedName>
        <fullName evidence="2">(African queen) hypothetical protein</fullName>
    </submittedName>
</protein>